<evidence type="ECO:0000313" key="2">
    <source>
        <dbReference type="EMBL" id="GER57292.1"/>
    </source>
</evidence>
<feature type="region of interest" description="Disordered" evidence="1">
    <location>
        <begin position="79"/>
        <end position="102"/>
    </location>
</feature>
<feature type="region of interest" description="Disordered" evidence="1">
    <location>
        <begin position="186"/>
        <end position="222"/>
    </location>
</feature>
<dbReference type="PANTHER" id="PTHR33312">
    <property type="entry name" value="MEMBRANE-ASSOCIATED KINASE REGULATOR 4-RELATED"/>
    <property type="match status" value="1"/>
</dbReference>
<reference evidence="3" key="1">
    <citation type="journal article" date="2019" name="Curr. Biol.">
        <title>Genome Sequence of Striga asiatica Provides Insight into the Evolution of Plant Parasitism.</title>
        <authorList>
            <person name="Yoshida S."/>
            <person name="Kim S."/>
            <person name="Wafula E.K."/>
            <person name="Tanskanen J."/>
            <person name="Kim Y.M."/>
            <person name="Honaas L."/>
            <person name="Yang Z."/>
            <person name="Spallek T."/>
            <person name="Conn C.E."/>
            <person name="Ichihashi Y."/>
            <person name="Cheong K."/>
            <person name="Cui S."/>
            <person name="Der J.P."/>
            <person name="Gundlach H."/>
            <person name="Jiao Y."/>
            <person name="Hori C."/>
            <person name="Ishida J.K."/>
            <person name="Kasahara H."/>
            <person name="Kiba T."/>
            <person name="Kim M.S."/>
            <person name="Koo N."/>
            <person name="Laohavisit A."/>
            <person name="Lee Y.H."/>
            <person name="Lumba S."/>
            <person name="McCourt P."/>
            <person name="Mortimer J.C."/>
            <person name="Mutuku J.M."/>
            <person name="Nomura T."/>
            <person name="Sasaki-Sekimoto Y."/>
            <person name="Seto Y."/>
            <person name="Wang Y."/>
            <person name="Wakatake T."/>
            <person name="Sakakibara H."/>
            <person name="Demura T."/>
            <person name="Yamaguchi S."/>
            <person name="Yoneyama K."/>
            <person name="Manabe R.I."/>
            <person name="Nelson D.C."/>
            <person name="Schulman A.H."/>
            <person name="Timko M.P."/>
            <person name="dePamphilis C.W."/>
            <person name="Choi D."/>
            <person name="Shirasu K."/>
        </authorList>
    </citation>
    <scope>NUCLEOTIDE SEQUENCE [LARGE SCALE GENOMIC DNA]</scope>
    <source>
        <strain evidence="3">cv. UVA1</strain>
    </source>
</reference>
<protein>
    <submittedName>
        <fullName evidence="2">Long chain acyl-CoA synthetase 9</fullName>
    </submittedName>
</protein>
<gene>
    <name evidence="2" type="ORF">STAS_35105</name>
</gene>
<evidence type="ECO:0000256" key="1">
    <source>
        <dbReference type="SAM" id="MobiDB-lite"/>
    </source>
</evidence>
<dbReference type="GO" id="GO:0005886">
    <property type="term" value="C:plasma membrane"/>
    <property type="evidence" value="ECO:0007669"/>
    <property type="project" value="InterPro"/>
</dbReference>
<accession>A0A5A7RJH5</accession>
<evidence type="ECO:0000313" key="3">
    <source>
        <dbReference type="Proteomes" id="UP000325081"/>
    </source>
</evidence>
<dbReference type="AlphaFoldDB" id="A0A5A7RJH5"/>
<proteinExistence type="predicted"/>
<dbReference type="PANTHER" id="PTHR33312:SF21">
    <property type="entry name" value="MEMBRANE-ASSOCIATED KINASE REGULATOR 3-RELATED"/>
    <property type="match status" value="1"/>
</dbReference>
<dbReference type="OrthoDB" id="1938320at2759"/>
<sequence>MSSNLALQNHANLEDYYIDMELKTTSSPPKNTEFEFQMPFSCRDDKKTPENKTSPADELFYRGKLLPLHHPPRQQLAEITDMPSRRSKSPSPESCFQRPSSDGILRQDCDFFEFSGELGRFTDNRRPAKKLPSDNLKLVKRSPIAYLKSLFPKSACDFSWGGRNLSKGEALLSKFFKIPKRAHFSGGTDDSGGRKSFSGAVRRHSPTKCFSSSSSNSASSSCSSFSLRSNGQGELGSSFRRSNGADEIEASIDAAIAHCKRSLQIYEAADLGGDDEDGKRAVSL</sequence>
<dbReference type="EMBL" id="BKCP01013181">
    <property type="protein sequence ID" value="GER57292.1"/>
    <property type="molecule type" value="Genomic_DNA"/>
</dbReference>
<dbReference type="GO" id="GO:0019210">
    <property type="term" value="F:kinase inhibitor activity"/>
    <property type="evidence" value="ECO:0007669"/>
    <property type="project" value="InterPro"/>
</dbReference>
<name>A0A5A7RJH5_STRAF</name>
<dbReference type="Proteomes" id="UP000325081">
    <property type="component" value="Unassembled WGS sequence"/>
</dbReference>
<feature type="compositionally biased region" description="Low complexity" evidence="1">
    <location>
        <begin position="211"/>
        <end position="222"/>
    </location>
</feature>
<organism evidence="2 3">
    <name type="scientific">Striga asiatica</name>
    <name type="common">Asiatic witchweed</name>
    <name type="synonym">Buchnera asiatica</name>
    <dbReference type="NCBI Taxonomy" id="4170"/>
    <lineage>
        <taxon>Eukaryota</taxon>
        <taxon>Viridiplantae</taxon>
        <taxon>Streptophyta</taxon>
        <taxon>Embryophyta</taxon>
        <taxon>Tracheophyta</taxon>
        <taxon>Spermatophyta</taxon>
        <taxon>Magnoliopsida</taxon>
        <taxon>eudicotyledons</taxon>
        <taxon>Gunneridae</taxon>
        <taxon>Pentapetalae</taxon>
        <taxon>asterids</taxon>
        <taxon>lamiids</taxon>
        <taxon>Lamiales</taxon>
        <taxon>Orobanchaceae</taxon>
        <taxon>Buchnereae</taxon>
        <taxon>Striga</taxon>
    </lineage>
</organism>
<dbReference type="InterPro" id="IPR039620">
    <property type="entry name" value="BKI1/MAKR1/3/4"/>
</dbReference>
<keyword evidence="3" id="KW-1185">Reference proteome</keyword>
<comment type="caution">
    <text evidence="2">The sequence shown here is derived from an EMBL/GenBank/DDBJ whole genome shotgun (WGS) entry which is preliminary data.</text>
</comment>